<dbReference type="InterPro" id="IPR032808">
    <property type="entry name" value="DoxX"/>
</dbReference>
<dbReference type="Pfam" id="PF07681">
    <property type="entry name" value="DoxX"/>
    <property type="match status" value="1"/>
</dbReference>
<feature type="compositionally biased region" description="Gly residues" evidence="5">
    <location>
        <begin position="432"/>
        <end position="445"/>
    </location>
</feature>
<reference evidence="7" key="1">
    <citation type="submission" date="2016-12" db="EMBL/GenBank/DDBJ databases">
        <title>Genome sequence of Streptomyces antioxidans MUSC 164.</title>
        <authorList>
            <person name="Lee L.-H."/>
            <person name="Ser H.-L."/>
        </authorList>
    </citation>
    <scope>NUCLEOTIDE SEQUENCE [LARGE SCALE GENOMIC DNA]</scope>
    <source>
        <strain evidence="7">MUSC 164</strain>
    </source>
</reference>
<keyword evidence="3 6" id="KW-1133">Transmembrane helix</keyword>
<feature type="transmembrane region" description="Helical" evidence="6">
    <location>
        <begin position="210"/>
        <end position="231"/>
    </location>
</feature>
<feature type="compositionally biased region" description="Basic and acidic residues" evidence="5">
    <location>
        <begin position="450"/>
        <end position="459"/>
    </location>
</feature>
<dbReference type="PANTHER" id="PTHR39157:SF1">
    <property type="entry name" value="DOXX FAMILY PROTEIN"/>
    <property type="match status" value="1"/>
</dbReference>
<feature type="transmembrane region" description="Helical" evidence="6">
    <location>
        <begin position="273"/>
        <end position="295"/>
    </location>
</feature>
<keyword evidence="8" id="KW-1185">Reference proteome</keyword>
<gene>
    <name evidence="7" type="ORF">VT50_0200625</name>
</gene>
<keyword evidence="2 6" id="KW-0812">Transmembrane</keyword>
<sequence>MAKVPCDPAQVAVNAPSFRVQLSAPVVSSALTDTARLARVPAPGRRRPPVVWSGRTRPGGDAAATRLLQAVRYSSEGLTDSLSDGLNDGLGRPRPGEGAEDVGATQVLPRIAFDDDTAPTVIGPRNPRTESVPRSSGGRRRPGADGPEAGRASAVARAAGVERRGASSGRPGALDGERDEARDQRRGAVPRPRRHADSVRHAYYPGRRTNLGVVLLPLRIFLGFISIYGGMGKLSDPVYFDGGERGSMVTWLRRLHPWPIAEPLRDLALAHPVGAGLTVAFLQIVVGVLTVLGLWQRLAASFGALLSAALIVTVSWRTVPVYDAPDIIYLAAWSPLIIAGAPVYSVDGRLAGEAWRRLGPRAELWELRRRVLRRGGVMATVIAGLTLLVGSMLGAAVRSSEVVKAPEPSDLPTNNLPGSPLPSKPAESPRGGLRGTVGTGGGGSAGAPSPRERLSHRPEPSASDSSTSASSAGVPSATDSASGTSGRPSGASRPRPGLGTTPRSPRHPLAPTAPGASSLGGEGGQSAGGPEGGPPEDNTSGDGDPAAEEAALGGLLG</sequence>
<dbReference type="GO" id="GO:0016020">
    <property type="term" value="C:membrane"/>
    <property type="evidence" value="ECO:0007669"/>
    <property type="project" value="UniProtKB-SubCell"/>
</dbReference>
<keyword evidence="4 6" id="KW-0472">Membrane</keyword>
<evidence type="ECO:0000256" key="4">
    <source>
        <dbReference type="ARBA" id="ARBA00023136"/>
    </source>
</evidence>
<evidence type="ECO:0000256" key="1">
    <source>
        <dbReference type="ARBA" id="ARBA00004141"/>
    </source>
</evidence>
<comment type="caution">
    <text evidence="7">The sequence shown here is derived from an EMBL/GenBank/DDBJ whole genome shotgun (WGS) entry which is preliminary data.</text>
</comment>
<feature type="region of interest" description="Disordered" evidence="5">
    <location>
        <begin position="76"/>
        <end position="196"/>
    </location>
</feature>
<feature type="compositionally biased region" description="Basic and acidic residues" evidence="5">
    <location>
        <begin position="175"/>
        <end position="186"/>
    </location>
</feature>
<evidence type="ECO:0000256" key="5">
    <source>
        <dbReference type="SAM" id="MobiDB-lite"/>
    </source>
</evidence>
<proteinExistence type="predicted"/>
<evidence type="ECO:0008006" key="9">
    <source>
        <dbReference type="Google" id="ProtNLM"/>
    </source>
</evidence>
<name>A0A1V4DDJ5_9ACTN</name>
<dbReference type="AlphaFoldDB" id="A0A1V4DDJ5"/>
<dbReference type="EMBL" id="LAKD02000001">
    <property type="protein sequence ID" value="OPF84784.1"/>
    <property type="molecule type" value="Genomic_DNA"/>
</dbReference>
<organism evidence="7 8">
    <name type="scientific">Streptomyces antioxidans</name>
    <dbReference type="NCBI Taxonomy" id="1507734"/>
    <lineage>
        <taxon>Bacteria</taxon>
        <taxon>Bacillati</taxon>
        <taxon>Actinomycetota</taxon>
        <taxon>Actinomycetes</taxon>
        <taxon>Kitasatosporales</taxon>
        <taxon>Streptomycetaceae</taxon>
        <taxon>Streptomyces</taxon>
    </lineage>
</organism>
<protein>
    <recommendedName>
        <fullName evidence="9">DoxX family membrane protein</fullName>
    </recommendedName>
</protein>
<dbReference type="PANTHER" id="PTHR39157">
    <property type="entry name" value="INTEGRAL MEMBRANE PROTEIN-RELATED"/>
    <property type="match status" value="1"/>
</dbReference>
<dbReference type="Proteomes" id="UP000033615">
    <property type="component" value="Unassembled WGS sequence"/>
</dbReference>
<feature type="compositionally biased region" description="Gly residues" evidence="5">
    <location>
        <begin position="518"/>
        <end position="531"/>
    </location>
</feature>
<feature type="compositionally biased region" description="Low complexity" evidence="5">
    <location>
        <begin position="144"/>
        <end position="159"/>
    </location>
</feature>
<accession>A0A1V4DDJ5</accession>
<feature type="compositionally biased region" description="Low complexity" evidence="5">
    <location>
        <begin position="461"/>
        <end position="477"/>
    </location>
</feature>
<feature type="compositionally biased region" description="Low complexity" evidence="5">
    <location>
        <begin position="548"/>
        <end position="557"/>
    </location>
</feature>
<feature type="transmembrane region" description="Helical" evidence="6">
    <location>
        <begin position="302"/>
        <end position="321"/>
    </location>
</feature>
<feature type="region of interest" description="Disordered" evidence="5">
    <location>
        <begin position="404"/>
        <end position="557"/>
    </location>
</feature>
<feature type="transmembrane region" description="Helical" evidence="6">
    <location>
        <begin position="327"/>
        <end position="346"/>
    </location>
</feature>
<evidence type="ECO:0000256" key="2">
    <source>
        <dbReference type="ARBA" id="ARBA00022692"/>
    </source>
</evidence>
<feature type="compositionally biased region" description="Polar residues" evidence="5">
    <location>
        <begin position="478"/>
        <end position="487"/>
    </location>
</feature>
<evidence type="ECO:0000256" key="6">
    <source>
        <dbReference type="SAM" id="Phobius"/>
    </source>
</evidence>
<evidence type="ECO:0000313" key="8">
    <source>
        <dbReference type="Proteomes" id="UP000033615"/>
    </source>
</evidence>
<evidence type="ECO:0000313" key="7">
    <source>
        <dbReference type="EMBL" id="OPF84784.1"/>
    </source>
</evidence>
<evidence type="ECO:0000256" key="3">
    <source>
        <dbReference type="ARBA" id="ARBA00022989"/>
    </source>
</evidence>
<comment type="subcellular location">
    <subcellularLocation>
        <location evidence="1">Membrane</location>
        <topology evidence="1">Multi-pass membrane protein</topology>
    </subcellularLocation>
</comment>
<feature type="transmembrane region" description="Helical" evidence="6">
    <location>
        <begin position="377"/>
        <end position="397"/>
    </location>
</feature>